<proteinExistence type="predicted"/>
<dbReference type="EMBL" id="CP022272">
    <property type="protein sequence ID" value="ASJ97396.1"/>
    <property type="molecule type" value="Genomic_DNA"/>
</dbReference>
<dbReference type="Proteomes" id="UP000198233">
    <property type="component" value="Chromosome"/>
</dbReference>
<evidence type="ECO:0000313" key="2">
    <source>
        <dbReference type="Proteomes" id="UP000198233"/>
    </source>
</evidence>
<name>A0AAC9U2P1_9GAMM</name>
<protein>
    <submittedName>
        <fullName evidence="1">Uncharacterized protein</fullName>
    </submittedName>
</protein>
<accession>A0AAC9U2P1</accession>
<reference evidence="1 2" key="1">
    <citation type="submission" date="2017-06" db="EMBL/GenBank/DDBJ databases">
        <title>Complete genome sequence of Shewanella marisflavi EP1 associated with anaerobic 2,4-dinitrotoluene reduction and salt tolerance.</title>
        <authorList>
            <person name="Huang J."/>
        </authorList>
    </citation>
    <scope>NUCLEOTIDE SEQUENCE [LARGE SCALE GENOMIC DNA]</scope>
    <source>
        <strain evidence="1 2">EP1</strain>
    </source>
</reference>
<dbReference type="AlphaFoldDB" id="A0AAC9U2P1"/>
<sequence length="114" mass="12289">MNILFNGFIAFCILLQLIQMLFGLSKFGDDLTSHYESKAPLTAPANEYPSAAISPMYPLTGTECKTQTGTSTVNGYGSITKFGARYLTGAKTSIPNWPYSTCHSSAPQLGEVQP</sequence>
<evidence type="ECO:0000313" key="1">
    <source>
        <dbReference type="EMBL" id="ASJ97396.1"/>
    </source>
</evidence>
<dbReference type="KEGG" id="smav:CFF01_12845"/>
<organism evidence="1 2">
    <name type="scientific">Shewanella marisflavi</name>
    <dbReference type="NCBI Taxonomy" id="260364"/>
    <lineage>
        <taxon>Bacteria</taxon>
        <taxon>Pseudomonadati</taxon>
        <taxon>Pseudomonadota</taxon>
        <taxon>Gammaproteobacteria</taxon>
        <taxon>Alteromonadales</taxon>
        <taxon>Shewanellaceae</taxon>
        <taxon>Shewanella</taxon>
    </lineage>
</organism>
<gene>
    <name evidence="1" type="ORF">CFF01_12845</name>
</gene>